<keyword evidence="6" id="KW-0949">S-adenosyl-L-methionine</keyword>
<evidence type="ECO:0000256" key="2">
    <source>
        <dbReference type="ARBA" id="ARBA00004286"/>
    </source>
</evidence>
<dbReference type="AlphaFoldDB" id="A0A8T1TU05"/>
<evidence type="ECO:0000256" key="4">
    <source>
        <dbReference type="ARBA" id="ARBA00022603"/>
    </source>
</evidence>
<protein>
    <recommendedName>
        <fullName evidence="8">SET domain-containing protein</fullName>
    </recommendedName>
</protein>
<keyword evidence="3" id="KW-0158">Chromosome</keyword>
<evidence type="ECO:0000256" key="7">
    <source>
        <dbReference type="ARBA" id="ARBA00023242"/>
    </source>
</evidence>
<evidence type="ECO:0000259" key="8">
    <source>
        <dbReference type="PROSITE" id="PS50280"/>
    </source>
</evidence>
<dbReference type="InterPro" id="IPR050777">
    <property type="entry name" value="SET2_Histone-Lys_MeTrsfase"/>
</dbReference>
<evidence type="ECO:0000256" key="6">
    <source>
        <dbReference type="ARBA" id="ARBA00022691"/>
    </source>
</evidence>
<dbReference type="GO" id="GO:0032259">
    <property type="term" value="P:methylation"/>
    <property type="evidence" value="ECO:0007669"/>
    <property type="project" value="UniProtKB-KW"/>
</dbReference>
<evidence type="ECO:0000313" key="9">
    <source>
        <dbReference type="EMBL" id="KAG6947041.1"/>
    </source>
</evidence>
<dbReference type="GO" id="GO:0005634">
    <property type="term" value="C:nucleus"/>
    <property type="evidence" value="ECO:0007669"/>
    <property type="project" value="UniProtKB-SubCell"/>
</dbReference>
<dbReference type="GO" id="GO:0008168">
    <property type="term" value="F:methyltransferase activity"/>
    <property type="evidence" value="ECO:0007669"/>
    <property type="project" value="UniProtKB-KW"/>
</dbReference>
<sequence>MKQRYTLDLLQTPVGLGVVCSTTVPKDPFIIEYVGGVLLETDAVECVDRSFQVAMKTKATRQGPTGVFIDAARCGNESRFINHSCKPNCALFELEWTNTSRLGIFAQADIHSLRELTFRYYESKLSMFTCQCGHPNCIEHRM</sequence>
<keyword evidence="5" id="KW-0808">Transferase</keyword>
<dbReference type="EMBL" id="JAENGZ010001630">
    <property type="protein sequence ID" value="KAG6947041.1"/>
    <property type="molecule type" value="Genomic_DNA"/>
</dbReference>
<organism evidence="9 10">
    <name type="scientific">Phytophthora cactorum</name>
    <dbReference type="NCBI Taxonomy" id="29920"/>
    <lineage>
        <taxon>Eukaryota</taxon>
        <taxon>Sar</taxon>
        <taxon>Stramenopiles</taxon>
        <taxon>Oomycota</taxon>
        <taxon>Peronosporomycetes</taxon>
        <taxon>Peronosporales</taxon>
        <taxon>Peronosporaceae</taxon>
        <taxon>Phytophthora</taxon>
    </lineage>
</organism>
<dbReference type="OrthoDB" id="109758at2759"/>
<accession>A0A8T1TU05</accession>
<feature type="domain" description="SET" evidence="8">
    <location>
        <begin position="1"/>
        <end position="121"/>
    </location>
</feature>
<evidence type="ECO:0000256" key="1">
    <source>
        <dbReference type="ARBA" id="ARBA00004123"/>
    </source>
</evidence>
<evidence type="ECO:0000256" key="5">
    <source>
        <dbReference type="ARBA" id="ARBA00022679"/>
    </source>
</evidence>
<name>A0A8T1TU05_9STRA</name>
<reference evidence="9" key="1">
    <citation type="submission" date="2021-01" db="EMBL/GenBank/DDBJ databases">
        <title>Phytophthora aleatoria, a newly-described species from Pinus radiata is distinct from Phytophthora cactorum isolates based on comparative genomics.</title>
        <authorList>
            <person name="Mcdougal R."/>
            <person name="Panda P."/>
            <person name="Williams N."/>
            <person name="Studholme D.J."/>
        </authorList>
    </citation>
    <scope>NUCLEOTIDE SEQUENCE</scope>
    <source>
        <strain evidence="9">NZFS 3830</strain>
    </source>
</reference>
<gene>
    <name evidence="9" type="ORF">JG687_00016357</name>
</gene>
<dbReference type="PANTHER" id="PTHR22884">
    <property type="entry name" value="SET DOMAIN PROTEINS"/>
    <property type="match status" value="1"/>
</dbReference>
<dbReference type="InterPro" id="IPR001214">
    <property type="entry name" value="SET_dom"/>
</dbReference>
<dbReference type="PROSITE" id="PS50280">
    <property type="entry name" value="SET"/>
    <property type="match status" value="1"/>
</dbReference>
<dbReference type="Proteomes" id="UP000688947">
    <property type="component" value="Unassembled WGS sequence"/>
</dbReference>
<evidence type="ECO:0000256" key="3">
    <source>
        <dbReference type="ARBA" id="ARBA00022454"/>
    </source>
</evidence>
<evidence type="ECO:0000313" key="10">
    <source>
        <dbReference type="Proteomes" id="UP000688947"/>
    </source>
</evidence>
<proteinExistence type="predicted"/>
<comment type="caution">
    <text evidence="9">The sequence shown here is derived from an EMBL/GenBank/DDBJ whole genome shotgun (WGS) entry which is preliminary data.</text>
</comment>
<dbReference type="GO" id="GO:0005694">
    <property type="term" value="C:chromosome"/>
    <property type="evidence" value="ECO:0007669"/>
    <property type="project" value="UniProtKB-SubCell"/>
</dbReference>
<dbReference type="SMART" id="SM00317">
    <property type="entry name" value="SET"/>
    <property type="match status" value="1"/>
</dbReference>
<keyword evidence="7" id="KW-0539">Nucleus</keyword>
<comment type="subcellular location">
    <subcellularLocation>
        <location evidence="2">Chromosome</location>
    </subcellularLocation>
    <subcellularLocation>
        <location evidence="1">Nucleus</location>
    </subcellularLocation>
</comment>
<dbReference type="Pfam" id="PF00856">
    <property type="entry name" value="SET"/>
    <property type="match status" value="1"/>
</dbReference>
<keyword evidence="4" id="KW-0489">Methyltransferase</keyword>